<sequence length="201" mass="22666">MEEQQQQQQQAGQLTIVGPQFCSPYPTEYVIQKKVLSLSGGDFNVTDTNGNLFFKVDGRVWSMREKRVLLDALDTPVLCMKRKYLSLHSTWWAFLGNSISSGKELFTIKQSAVFQLKTSLDVFLAHNTGVPDFNIKGDFIARSCLIYHYNQVIAEIKRTLTVSNLLLGKDTFSVLVYPGIDSAFIISLVLLMDAIHHEGEK</sequence>
<gene>
    <name evidence="1" type="ORF">O6H91_01G168800</name>
</gene>
<reference evidence="2" key="1">
    <citation type="journal article" date="2024" name="Proc. Natl. Acad. Sci. U.S.A.">
        <title>Extraordinary preservation of gene collinearity over three hundred million years revealed in homosporous lycophytes.</title>
        <authorList>
            <person name="Li C."/>
            <person name="Wickell D."/>
            <person name="Kuo L.Y."/>
            <person name="Chen X."/>
            <person name="Nie B."/>
            <person name="Liao X."/>
            <person name="Peng D."/>
            <person name="Ji J."/>
            <person name="Jenkins J."/>
            <person name="Williams M."/>
            <person name="Shu S."/>
            <person name="Plott C."/>
            <person name="Barry K."/>
            <person name="Rajasekar S."/>
            <person name="Grimwood J."/>
            <person name="Han X."/>
            <person name="Sun S."/>
            <person name="Hou Z."/>
            <person name="He W."/>
            <person name="Dai G."/>
            <person name="Sun C."/>
            <person name="Schmutz J."/>
            <person name="Leebens-Mack J.H."/>
            <person name="Li F.W."/>
            <person name="Wang L."/>
        </authorList>
    </citation>
    <scope>NUCLEOTIDE SEQUENCE [LARGE SCALE GENOMIC DNA]</scope>
    <source>
        <strain evidence="2">cv. PW_Plant_1</strain>
    </source>
</reference>
<dbReference type="Proteomes" id="UP001162992">
    <property type="component" value="Chromosome 1"/>
</dbReference>
<proteinExistence type="predicted"/>
<keyword evidence="2" id="KW-1185">Reference proteome</keyword>
<organism evidence="1 2">
    <name type="scientific">Diphasiastrum complanatum</name>
    <name type="common">Issler's clubmoss</name>
    <name type="synonym">Lycopodium complanatum</name>
    <dbReference type="NCBI Taxonomy" id="34168"/>
    <lineage>
        <taxon>Eukaryota</taxon>
        <taxon>Viridiplantae</taxon>
        <taxon>Streptophyta</taxon>
        <taxon>Embryophyta</taxon>
        <taxon>Tracheophyta</taxon>
        <taxon>Lycopodiopsida</taxon>
        <taxon>Lycopodiales</taxon>
        <taxon>Lycopodiaceae</taxon>
        <taxon>Lycopodioideae</taxon>
        <taxon>Diphasiastrum</taxon>
    </lineage>
</organism>
<evidence type="ECO:0000313" key="1">
    <source>
        <dbReference type="EMBL" id="KAJ7571607.1"/>
    </source>
</evidence>
<comment type="caution">
    <text evidence="1">The sequence shown here is derived from an EMBL/GenBank/DDBJ whole genome shotgun (WGS) entry which is preliminary data.</text>
</comment>
<evidence type="ECO:0000313" key="2">
    <source>
        <dbReference type="Proteomes" id="UP001162992"/>
    </source>
</evidence>
<protein>
    <submittedName>
        <fullName evidence="1">Uncharacterized protein</fullName>
    </submittedName>
</protein>
<accession>A0ACC2EYT0</accession>
<name>A0ACC2EYT0_DIPCM</name>
<dbReference type="EMBL" id="CM055092">
    <property type="protein sequence ID" value="KAJ7571607.1"/>
    <property type="molecule type" value="Genomic_DNA"/>
</dbReference>